<dbReference type="HOGENOM" id="CLU_083354_1_0_1"/>
<gene>
    <name evidence="2" type="ORF">BN7_424</name>
</gene>
<feature type="signal peptide" evidence="1">
    <location>
        <begin position="1"/>
        <end position="18"/>
    </location>
</feature>
<protein>
    <submittedName>
        <fullName evidence="2">Secreted protein</fullName>
    </submittedName>
</protein>
<keyword evidence="3" id="KW-1185">Reference proteome</keyword>
<dbReference type="InParanoid" id="K0K7U8"/>
<evidence type="ECO:0000313" key="3">
    <source>
        <dbReference type="Proteomes" id="UP000009328"/>
    </source>
</evidence>
<proteinExistence type="predicted"/>
<name>K0K7U8_WICCF</name>
<organism evidence="2 3">
    <name type="scientific">Wickerhamomyces ciferrii (strain ATCC 14091 / BCRC 22168 / CBS 111 / JCM 3599 / NBRC 0793 / NRRL Y-1031 F-60-10)</name>
    <name type="common">Yeast</name>
    <name type="synonym">Pichia ciferrii</name>
    <dbReference type="NCBI Taxonomy" id="1206466"/>
    <lineage>
        <taxon>Eukaryota</taxon>
        <taxon>Fungi</taxon>
        <taxon>Dikarya</taxon>
        <taxon>Ascomycota</taxon>
        <taxon>Saccharomycotina</taxon>
        <taxon>Saccharomycetes</taxon>
        <taxon>Phaffomycetales</taxon>
        <taxon>Wickerhamomycetaceae</taxon>
        <taxon>Wickerhamomyces</taxon>
    </lineage>
</organism>
<feature type="chain" id="PRO_5003835899" evidence="1">
    <location>
        <begin position="19"/>
        <end position="171"/>
    </location>
</feature>
<dbReference type="AlphaFoldDB" id="K0K7U8"/>
<evidence type="ECO:0000256" key="1">
    <source>
        <dbReference type="SAM" id="SignalP"/>
    </source>
</evidence>
<comment type="caution">
    <text evidence="2">The sequence shown here is derived from an EMBL/GenBank/DDBJ whole genome shotgun (WGS) entry which is preliminary data.</text>
</comment>
<keyword evidence="1" id="KW-0732">Signal</keyword>
<sequence>MQFSTLLATAVALTGASAAAIQSSIRFNIESDNQEVNNKGLSSIHEGAAINYFFAGEGSESFDFDYKTGVISKNVEIADNQTYEAFFTIQEGGSGFHTLQTSPSYDNTKWAVENGYLTGNGSNTFFAVKGTNDPYNYSKESFQIGVMAPHSPNIYDAVVPIKIKATVDSVA</sequence>
<evidence type="ECO:0000313" key="2">
    <source>
        <dbReference type="EMBL" id="CCH40890.1"/>
    </source>
</evidence>
<dbReference type="Proteomes" id="UP000009328">
    <property type="component" value="Unassembled WGS sequence"/>
</dbReference>
<dbReference type="STRING" id="1206466.K0K7U8"/>
<dbReference type="eggNOG" id="ENOG502SXWZ">
    <property type="taxonomic scope" value="Eukaryota"/>
</dbReference>
<accession>K0K7U8</accession>
<dbReference type="EMBL" id="CAIF01000007">
    <property type="protein sequence ID" value="CCH40890.1"/>
    <property type="molecule type" value="Genomic_DNA"/>
</dbReference>
<reference evidence="2 3" key="1">
    <citation type="journal article" date="2012" name="Eukaryot. Cell">
        <title>Draft genome sequence of Wickerhamomyces ciferrii NRRL Y-1031 F-60-10.</title>
        <authorList>
            <person name="Schneider J."/>
            <person name="Andrea H."/>
            <person name="Blom J."/>
            <person name="Jaenicke S."/>
            <person name="Ruckert C."/>
            <person name="Schorsch C."/>
            <person name="Szczepanowski R."/>
            <person name="Farwick M."/>
            <person name="Goesmann A."/>
            <person name="Puhler A."/>
            <person name="Schaffer S."/>
            <person name="Tauch A."/>
            <person name="Kohler T."/>
            <person name="Brinkrolf K."/>
        </authorList>
    </citation>
    <scope>NUCLEOTIDE SEQUENCE [LARGE SCALE GENOMIC DNA]</scope>
    <source>
        <strain evidence="3">ATCC 14091 / BCRC 22168 / CBS 111 / JCM 3599 / NBRC 0793 / NRRL Y-1031 F-60-10</strain>
    </source>
</reference>